<dbReference type="AlphaFoldDB" id="A0AAV2R2H3"/>
<evidence type="ECO:0000256" key="1">
    <source>
        <dbReference type="SAM" id="MobiDB-lite"/>
    </source>
</evidence>
<dbReference type="EMBL" id="CAXKWB010015049">
    <property type="protein sequence ID" value="CAL4112543.1"/>
    <property type="molecule type" value="Genomic_DNA"/>
</dbReference>
<gene>
    <name evidence="2" type="ORF">MNOR_LOCUS19922</name>
</gene>
<feature type="compositionally biased region" description="Polar residues" evidence="1">
    <location>
        <begin position="42"/>
        <end position="62"/>
    </location>
</feature>
<organism evidence="2 3">
    <name type="scientific">Meganyctiphanes norvegica</name>
    <name type="common">Northern krill</name>
    <name type="synonym">Thysanopoda norvegica</name>
    <dbReference type="NCBI Taxonomy" id="48144"/>
    <lineage>
        <taxon>Eukaryota</taxon>
        <taxon>Metazoa</taxon>
        <taxon>Ecdysozoa</taxon>
        <taxon>Arthropoda</taxon>
        <taxon>Crustacea</taxon>
        <taxon>Multicrustacea</taxon>
        <taxon>Malacostraca</taxon>
        <taxon>Eumalacostraca</taxon>
        <taxon>Eucarida</taxon>
        <taxon>Euphausiacea</taxon>
        <taxon>Euphausiidae</taxon>
        <taxon>Meganyctiphanes</taxon>
    </lineage>
</organism>
<feature type="region of interest" description="Disordered" evidence="1">
    <location>
        <begin position="1"/>
        <end position="62"/>
    </location>
</feature>
<evidence type="ECO:0000313" key="3">
    <source>
        <dbReference type="Proteomes" id="UP001497623"/>
    </source>
</evidence>
<evidence type="ECO:0000313" key="2">
    <source>
        <dbReference type="EMBL" id="CAL4112543.1"/>
    </source>
</evidence>
<keyword evidence="3" id="KW-1185">Reference proteome</keyword>
<name>A0AAV2R2H3_MEGNR</name>
<reference evidence="2 3" key="1">
    <citation type="submission" date="2024-05" db="EMBL/GenBank/DDBJ databases">
        <authorList>
            <person name="Wallberg A."/>
        </authorList>
    </citation>
    <scope>NUCLEOTIDE SEQUENCE [LARGE SCALE GENOMIC DNA]</scope>
</reference>
<accession>A0AAV2R2H3</accession>
<sequence>MGKIIPTSKQRCSTLPNTSQRPQTSPLDASQRTKTRREEISSKQTQKTNNENFSRNKTQQSSEIVMNETEELQFIQENLKQFLELHPLSSCQCSELNQIENKNDNKTAIEICQDGLAINLNPLQDFIQTQIGDGNHHNKVIIDVNNKENNICNVKELDIVCNKYLKDFIQKLDYDLNESEGVGNKSILSVNNDLIVIDQVNSSLVDNLQQDVNHNSVLKINQVNELISKQPKEICGNIADQSNESDCISGVNIILDFLKEESPDSIDESKKIEPVKKYLLPFVSDDKKENNDNEDPGWNYLKKLETDEERYKFVRECWKSLVVPDPNVNLTYHGLLRRRQRANGVLKGPSNKNYHMEMSAKRKRNSEEDDCIGNPKKKQRPNILNLDFSTKRLEKAMITVTQNYEEELCKRLSAFKAEKLQKTYDEKIKALVSARHEVLMLHKFYSGLPDQNMSVTQQSLENEQWDIEQLYERFKKHYKWNGRQFFP</sequence>
<proteinExistence type="predicted"/>
<comment type="caution">
    <text evidence="2">The sequence shown here is derived from an EMBL/GenBank/DDBJ whole genome shotgun (WGS) entry which is preliminary data.</text>
</comment>
<dbReference type="Proteomes" id="UP001497623">
    <property type="component" value="Unassembled WGS sequence"/>
</dbReference>
<protein>
    <submittedName>
        <fullName evidence="2">Uncharacterized protein</fullName>
    </submittedName>
</protein>
<feature type="compositionally biased region" description="Polar residues" evidence="1">
    <location>
        <begin position="7"/>
        <end position="32"/>
    </location>
</feature>